<accession>A0ABS8BKQ5</accession>
<reference evidence="3 4" key="1">
    <citation type="submission" date="2021-10" db="EMBL/GenBank/DDBJ databases">
        <authorList>
            <person name="Chen M."/>
        </authorList>
    </citation>
    <scope>NUCLEOTIDE SEQUENCE [LARGE SCALE GENOMIC DNA]</scope>
    <source>
        <strain evidence="3 4">H3-26</strain>
    </source>
</reference>
<organism evidence="3 4">
    <name type="scientific">Deefgea salmonis</name>
    <dbReference type="NCBI Taxonomy" id="2875502"/>
    <lineage>
        <taxon>Bacteria</taxon>
        <taxon>Pseudomonadati</taxon>
        <taxon>Pseudomonadota</taxon>
        <taxon>Betaproteobacteria</taxon>
        <taxon>Neisseriales</taxon>
        <taxon>Chitinibacteraceae</taxon>
        <taxon>Deefgea</taxon>
    </lineage>
</organism>
<dbReference type="EMBL" id="JAJAWG010000004">
    <property type="protein sequence ID" value="MCB5196307.1"/>
    <property type="molecule type" value="Genomic_DNA"/>
</dbReference>
<dbReference type="RefSeq" id="WP_226764068.1">
    <property type="nucleotide sequence ID" value="NZ_JAJAWG010000004.1"/>
</dbReference>
<keyword evidence="4" id="KW-1185">Reference proteome</keyword>
<feature type="chain" id="PRO_5046819177" evidence="2">
    <location>
        <begin position="19"/>
        <end position="118"/>
    </location>
</feature>
<dbReference type="Proteomes" id="UP001198034">
    <property type="component" value="Unassembled WGS sequence"/>
</dbReference>
<gene>
    <name evidence="3" type="ORF">LG219_08450</name>
</gene>
<evidence type="ECO:0000313" key="4">
    <source>
        <dbReference type="Proteomes" id="UP001198034"/>
    </source>
</evidence>
<evidence type="ECO:0000313" key="3">
    <source>
        <dbReference type="EMBL" id="MCB5196307.1"/>
    </source>
</evidence>
<comment type="caution">
    <text evidence="3">The sequence shown here is derived from an EMBL/GenBank/DDBJ whole genome shotgun (WGS) entry which is preliminary data.</text>
</comment>
<evidence type="ECO:0000256" key="2">
    <source>
        <dbReference type="SAM" id="SignalP"/>
    </source>
</evidence>
<proteinExistence type="predicted"/>
<feature type="signal peptide" evidence="2">
    <location>
        <begin position="1"/>
        <end position="18"/>
    </location>
</feature>
<feature type="region of interest" description="Disordered" evidence="1">
    <location>
        <begin position="42"/>
        <end position="118"/>
    </location>
</feature>
<sequence length="118" mass="12265">MRKILGIVAVVLASAAWAEDAPLPFDTPAAAVPIVRKAAVSKAPAAPAARSVRSQSGNQAKKSRHPSSRSIAKAAPAQSSTKVSQAKRKKSSQISDKKSVQRSAKAVSKAPAKKKTKK</sequence>
<keyword evidence="2" id="KW-0732">Signal</keyword>
<name>A0ABS8BKQ5_9NEIS</name>
<protein>
    <submittedName>
        <fullName evidence="3">Uncharacterized protein</fullName>
    </submittedName>
</protein>
<feature type="compositionally biased region" description="Low complexity" evidence="1">
    <location>
        <begin position="42"/>
        <end position="54"/>
    </location>
</feature>
<evidence type="ECO:0000256" key="1">
    <source>
        <dbReference type="SAM" id="MobiDB-lite"/>
    </source>
</evidence>